<keyword evidence="5 6" id="KW-0472">Membrane</keyword>
<comment type="subcellular location">
    <subcellularLocation>
        <location evidence="1">Membrane</location>
        <topology evidence="1">Multi-pass membrane protein</topology>
    </subcellularLocation>
</comment>
<dbReference type="InterPro" id="IPR001425">
    <property type="entry name" value="Arc/bac/fun_rhodopsins"/>
</dbReference>
<proteinExistence type="inferred from homology"/>
<organism evidence="7">
    <name type="scientific">viral metagenome</name>
    <dbReference type="NCBI Taxonomy" id="1070528"/>
    <lineage>
        <taxon>unclassified sequences</taxon>
        <taxon>metagenomes</taxon>
        <taxon>organismal metagenomes</taxon>
    </lineage>
</organism>
<feature type="transmembrane region" description="Helical" evidence="6">
    <location>
        <begin position="162"/>
        <end position="180"/>
    </location>
</feature>
<dbReference type="Gene3D" id="1.20.1070.10">
    <property type="entry name" value="Rhodopsin 7-helix transmembrane proteins"/>
    <property type="match status" value="1"/>
</dbReference>
<dbReference type="AlphaFoldDB" id="A0A6C0LM94"/>
<feature type="transmembrane region" description="Helical" evidence="6">
    <location>
        <begin position="31"/>
        <end position="52"/>
    </location>
</feature>
<feature type="transmembrane region" description="Helical" evidence="6">
    <location>
        <begin position="139"/>
        <end position="156"/>
    </location>
</feature>
<name>A0A6C0LM94_9ZZZZ</name>
<dbReference type="GO" id="GO:0016020">
    <property type="term" value="C:membrane"/>
    <property type="evidence" value="ECO:0007669"/>
    <property type="project" value="UniProtKB-SubCell"/>
</dbReference>
<evidence type="ECO:0000313" key="7">
    <source>
        <dbReference type="EMBL" id="QHU31647.1"/>
    </source>
</evidence>
<evidence type="ECO:0000256" key="2">
    <source>
        <dbReference type="ARBA" id="ARBA00008130"/>
    </source>
</evidence>
<sequence length="212" mass="22972">MGAAASTISAIAPRIIIPTFFIGQKVRQGGALDSIAVSSAFTILFVTSVIAVFSATPALSIIPTIACLGYSQIMAHPEEADRWRHSDWLLTTPLMLFALLYANDVSISVILPMVACDILMILAGYLGTKTKDPLESKGYFALGVLAFLPIVAILLQQTKNKMAVYLTLAVWSLYPVVYFAQQNTLVEEKYTTIAYAVMDLIAKVGLVSLIHI</sequence>
<evidence type="ECO:0000256" key="1">
    <source>
        <dbReference type="ARBA" id="ARBA00004141"/>
    </source>
</evidence>
<evidence type="ECO:0000256" key="6">
    <source>
        <dbReference type="SAM" id="Phobius"/>
    </source>
</evidence>
<comment type="similarity">
    <text evidence="2">Belongs to the archaeal/bacterial/fungal opsin family.</text>
</comment>
<keyword evidence="4 6" id="KW-1133">Transmembrane helix</keyword>
<reference evidence="7" key="1">
    <citation type="journal article" date="2020" name="Nature">
        <title>Giant virus diversity and host interactions through global metagenomics.</title>
        <authorList>
            <person name="Schulz F."/>
            <person name="Roux S."/>
            <person name="Paez-Espino D."/>
            <person name="Jungbluth S."/>
            <person name="Walsh D.A."/>
            <person name="Denef V.J."/>
            <person name="McMahon K.D."/>
            <person name="Konstantinidis K.T."/>
            <person name="Eloe-Fadrosh E.A."/>
            <person name="Kyrpides N.C."/>
            <person name="Woyke T."/>
        </authorList>
    </citation>
    <scope>NUCLEOTIDE SEQUENCE</scope>
    <source>
        <strain evidence="7">GVMAG-M-3300027963-41</strain>
    </source>
</reference>
<dbReference type="EMBL" id="MN740532">
    <property type="protein sequence ID" value="QHU31647.1"/>
    <property type="molecule type" value="Genomic_DNA"/>
</dbReference>
<evidence type="ECO:0000256" key="4">
    <source>
        <dbReference type="ARBA" id="ARBA00022989"/>
    </source>
</evidence>
<evidence type="ECO:0000256" key="5">
    <source>
        <dbReference type="ARBA" id="ARBA00023136"/>
    </source>
</evidence>
<keyword evidence="3 6" id="KW-0812">Transmembrane</keyword>
<protein>
    <submittedName>
        <fullName evidence="7">Uncharacterized protein</fullName>
    </submittedName>
</protein>
<feature type="transmembrane region" description="Helical" evidence="6">
    <location>
        <begin position="109"/>
        <end position="127"/>
    </location>
</feature>
<feature type="transmembrane region" description="Helical" evidence="6">
    <location>
        <begin position="192"/>
        <end position="211"/>
    </location>
</feature>
<dbReference type="Pfam" id="PF01036">
    <property type="entry name" value="Bac_rhodopsin"/>
    <property type="match status" value="1"/>
</dbReference>
<accession>A0A6C0LM94</accession>
<dbReference type="SMART" id="SM01021">
    <property type="entry name" value="Bac_rhodopsin"/>
    <property type="match status" value="1"/>
</dbReference>
<evidence type="ECO:0000256" key="3">
    <source>
        <dbReference type="ARBA" id="ARBA00022692"/>
    </source>
</evidence>
<dbReference type="SUPFAM" id="SSF81321">
    <property type="entry name" value="Family A G protein-coupled receptor-like"/>
    <property type="match status" value="1"/>
</dbReference>